<feature type="transmembrane region" description="Helical" evidence="6">
    <location>
        <begin position="184"/>
        <end position="200"/>
    </location>
</feature>
<name>F3KX42_9BURK</name>
<keyword evidence="5 6" id="KW-0472">Membrane</keyword>
<dbReference type="STRING" id="887062.HGR_15154"/>
<proteinExistence type="inferred from homology"/>
<evidence type="ECO:0000256" key="3">
    <source>
        <dbReference type="ARBA" id="ARBA00022692"/>
    </source>
</evidence>
<evidence type="ECO:0000256" key="5">
    <source>
        <dbReference type="ARBA" id="ARBA00023136"/>
    </source>
</evidence>
<evidence type="ECO:0000313" key="8">
    <source>
        <dbReference type="Proteomes" id="UP000016368"/>
    </source>
</evidence>
<reference evidence="7 8" key="1">
    <citation type="journal article" date="2011" name="EMBO J.">
        <title>Structural diversity of bacterial flagellar motors.</title>
        <authorList>
            <person name="Chen S."/>
            <person name="Beeby M."/>
            <person name="Murphy G.E."/>
            <person name="Leadbetter J.R."/>
            <person name="Hendrixson D.R."/>
            <person name="Briegel A."/>
            <person name="Li Z."/>
            <person name="Shi J."/>
            <person name="Tocheva E.I."/>
            <person name="Muller A."/>
            <person name="Dobro M.J."/>
            <person name="Jensen G.J."/>
        </authorList>
    </citation>
    <scope>NUCLEOTIDE SEQUENCE [LARGE SCALE GENOMIC DNA]</scope>
    <source>
        <strain evidence="7 8">ATCC 19624</strain>
    </source>
</reference>
<feature type="transmembrane region" description="Helical" evidence="6">
    <location>
        <begin position="267"/>
        <end position="287"/>
    </location>
</feature>
<dbReference type="PANTHER" id="PTHR31885:SF6">
    <property type="entry name" value="GH04784P"/>
    <property type="match status" value="1"/>
</dbReference>
<dbReference type="GO" id="GO:0016787">
    <property type="term" value="F:hydrolase activity"/>
    <property type="evidence" value="ECO:0007669"/>
    <property type="project" value="TreeGrafter"/>
</dbReference>
<keyword evidence="4 6" id="KW-1133">Transmembrane helix</keyword>
<keyword evidence="3 6" id="KW-0812">Transmembrane</keyword>
<feature type="transmembrane region" description="Helical" evidence="6">
    <location>
        <begin position="53"/>
        <end position="71"/>
    </location>
</feature>
<feature type="transmembrane region" description="Helical" evidence="6">
    <location>
        <begin position="212"/>
        <end position="232"/>
    </location>
</feature>
<dbReference type="PANTHER" id="PTHR31885">
    <property type="entry name" value="GH04784P"/>
    <property type="match status" value="1"/>
</dbReference>
<feature type="transmembrane region" description="Helical" evidence="6">
    <location>
        <begin position="130"/>
        <end position="147"/>
    </location>
</feature>
<evidence type="ECO:0000256" key="1">
    <source>
        <dbReference type="ARBA" id="ARBA00004141"/>
    </source>
</evidence>
<evidence type="ECO:0000256" key="2">
    <source>
        <dbReference type="ARBA" id="ARBA00007375"/>
    </source>
</evidence>
<dbReference type="InterPro" id="IPR012506">
    <property type="entry name" value="TMEM86B-like"/>
</dbReference>
<dbReference type="EMBL" id="AEGR01000095">
    <property type="protein sequence ID" value="EGI75640.1"/>
    <property type="molecule type" value="Genomic_DNA"/>
</dbReference>
<feature type="transmembrane region" description="Helical" evidence="6">
    <location>
        <begin position="80"/>
        <end position="98"/>
    </location>
</feature>
<evidence type="ECO:0000256" key="6">
    <source>
        <dbReference type="SAM" id="Phobius"/>
    </source>
</evidence>
<dbReference type="RefSeq" id="WP_006299174.1">
    <property type="nucleotide sequence ID" value="NZ_AEGR01000095.1"/>
</dbReference>
<comment type="similarity">
    <text evidence="2">Belongs to the TMEM86 family.</text>
</comment>
<dbReference type="Pfam" id="PF07947">
    <property type="entry name" value="YhhN"/>
    <property type="match status" value="1"/>
</dbReference>
<feature type="transmembrane region" description="Helical" evidence="6">
    <location>
        <begin position="239"/>
        <end position="261"/>
    </location>
</feature>
<protein>
    <submittedName>
        <fullName evidence="7">Yhhn family protein</fullName>
    </submittedName>
</protein>
<keyword evidence="8" id="KW-1185">Reference proteome</keyword>
<dbReference type="OrthoDB" id="9770329at2"/>
<gene>
    <name evidence="7" type="ORF">HGR_15154</name>
</gene>
<comment type="subcellular location">
    <subcellularLocation>
        <location evidence="1">Membrane</location>
        <topology evidence="1">Multi-pass membrane protein</topology>
    </subcellularLocation>
</comment>
<dbReference type="GO" id="GO:0016020">
    <property type="term" value="C:membrane"/>
    <property type="evidence" value="ECO:0007669"/>
    <property type="project" value="UniProtKB-SubCell"/>
</dbReference>
<organism evidence="7 8">
    <name type="scientific">Hylemonella gracilis ATCC 19624</name>
    <dbReference type="NCBI Taxonomy" id="887062"/>
    <lineage>
        <taxon>Bacteria</taxon>
        <taxon>Pseudomonadati</taxon>
        <taxon>Pseudomonadota</taxon>
        <taxon>Betaproteobacteria</taxon>
        <taxon>Burkholderiales</taxon>
        <taxon>Comamonadaceae</taxon>
        <taxon>Hylemonella</taxon>
    </lineage>
</organism>
<accession>F3KX42</accession>
<dbReference type="Proteomes" id="UP000016368">
    <property type="component" value="Unassembled WGS sequence"/>
</dbReference>
<evidence type="ECO:0000256" key="4">
    <source>
        <dbReference type="ARBA" id="ARBA00022989"/>
    </source>
</evidence>
<feature type="transmembrane region" description="Helical" evidence="6">
    <location>
        <begin position="153"/>
        <end position="172"/>
    </location>
</feature>
<evidence type="ECO:0000313" key="7">
    <source>
        <dbReference type="EMBL" id="EGI75640.1"/>
    </source>
</evidence>
<dbReference type="AlphaFoldDB" id="F3KX42"/>
<sequence length="291" mass="31205">MPELESSEPQASRAVKALVALQLLAVLAGALSFLFLSPSAARAQPGSLPLVEAIVWLLALGTGLWSANALLQGRIGVVELIYIDAAVLATACAALSLVDEHRVFKPLPMLLALAWTSRAWALGRLSKGSALLLFLALACSLVGDVFLMLPGAYFLPGLLSFLLAHLAYLMLFRRGQAWFPSRPALALPLLLGAVVYVGLWRHGLPQALRGPVAGYVLVITCMAAQALGRAVTRRTPGPLLVGLGAVFFMLSDSLLAVHRFAMPLPLAPLWVLSSYFIAQWLIVRGWLREPD</sequence>
<dbReference type="eggNOG" id="COG3714">
    <property type="taxonomic scope" value="Bacteria"/>
</dbReference>
<comment type="caution">
    <text evidence="7">The sequence shown here is derived from an EMBL/GenBank/DDBJ whole genome shotgun (WGS) entry which is preliminary data.</text>
</comment>